<dbReference type="EMBL" id="CP119962">
    <property type="protein sequence ID" value="WFD39869.1"/>
    <property type="molecule type" value="Genomic_DNA"/>
</dbReference>
<gene>
    <name evidence="1" type="ORF">MJAP1_002850</name>
</gene>
<name>A0AAF0JBF0_9BASI</name>
<protein>
    <recommendedName>
        <fullName evidence="3">Peroxisomal biogenesis factor 11</fullName>
    </recommendedName>
</protein>
<keyword evidence="2" id="KW-1185">Reference proteome</keyword>
<dbReference type="Proteomes" id="UP001217754">
    <property type="component" value="Chromosome 5"/>
</dbReference>
<organism evidence="1 2">
    <name type="scientific">Malassezia japonica</name>
    <dbReference type="NCBI Taxonomy" id="223818"/>
    <lineage>
        <taxon>Eukaryota</taxon>
        <taxon>Fungi</taxon>
        <taxon>Dikarya</taxon>
        <taxon>Basidiomycota</taxon>
        <taxon>Ustilaginomycotina</taxon>
        <taxon>Malasseziomycetes</taxon>
        <taxon>Malasseziales</taxon>
        <taxon>Malasseziaceae</taxon>
        <taxon>Malassezia</taxon>
    </lineage>
</organism>
<dbReference type="GeneID" id="85226501"/>
<dbReference type="AlphaFoldDB" id="A0AAF0JBF0"/>
<sequence>MSDASLVYVPSEQRRPVRRRLPSFFPDAGNRDVWRRLVGWDAVDNGLQAVRFVLLLVDAHYRVAPPRTPWAKVRRPSVYLLTQTLSKASRVALGKWLMIVSEGVANVRRIALMVVWAFSGVSHLLRRSKAEEEEAPTVTERFETLGEVLGNVAETCDVAAFLSGSGLFWGVFGLRREPRGWVQRRRRGIERVGTYVGLLTLVVHVYVLARRNQEIAEDMGESVKTMQMQLEQYDAAVQHDAAAPPSVKETVTQEYKDYVLNRRRLRWLGIERTCLYCDASFTLFEAWAPDAEKDLLEASTGLLAAVLRLLRLWNEARFGALDI</sequence>
<evidence type="ECO:0000313" key="1">
    <source>
        <dbReference type="EMBL" id="WFD39869.1"/>
    </source>
</evidence>
<dbReference type="RefSeq" id="XP_060122766.1">
    <property type="nucleotide sequence ID" value="XM_060266783.1"/>
</dbReference>
<evidence type="ECO:0008006" key="3">
    <source>
        <dbReference type="Google" id="ProtNLM"/>
    </source>
</evidence>
<proteinExistence type="predicted"/>
<accession>A0AAF0JBF0</accession>
<evidence type="ECO:0000313" key="2">
    <source>
        <dbReference type="Proteomes" id="UP001217754"/>
    </source>
</evidence>
<reference evidence="1" key="1">
    <citation type="submission" date="2023-03" db="EMBL/GenBank/DDBJ databases">
        <title>Mating type loci evolution in Malassezia.</title>
        <authorList>
            <person name="Coelho M.A."/>
        </authorList>
    </citation>
    <scope>NUCLEOTIDE SEQUENCE</scope>
    <source>
        <strain evidence="1">CBS 9431</strain>
    </source>
</reference>